<feature type="domain" description="Type VI secretion system FHA" evidence="1">
    <location>
        <begin position="38"/>
        <end position="181"/>
    </location>
</feature>
<dbReference type="EMBL" id="UOFS01000013">
    <property type="protein sequence ID" value="VAW92903.1"/>
    <property type="molecule type" value="Genomic_DNA"/>
</dbReference>
<proteinExistence type="predicted"/>
<dbReference type="Pfam" id="PF20232">
    <property type="entry name" value="T6SS_FHA_C"/>
    <property type="match status" value="1"/>
</dbReference>
<dbReference type="InterPro" id="IPR046883">
    <property type="entry name" value="T6SS_FHA_C"/>
</dbReference>
<name>A0A3B0ZYB6_9ZZZZ</name>
<sequence length="187" mass="20943">MESKPSIMTQLSARNPRAVTLVNQPKSNSQSTTRSKKTGLGNAVVKGITQLIQGQRQFAEEFGLNSARVFPKSHSLLDVQNPKKLLKQIFRSGEPGIVQLQGLFSDMVEHQLALFNSIDAVAQQALNSLSPETINNEHPSRLVTAGGKWRFYKNYHKEFLVNTNLRFNEIVAPSFVKSYSSNRENQN</sequence>
<reference evidence="2" key="1">
    <citation type="submission" date="2018-06" db="EMBL/GenBank/DDBJ databases">
        <authorList>
            <person name="Zhirakovskaya E."/>
        </authorList>
    </citation>
    <scope>NUCLEOTIDE SEQUENCE</scope>
</reference>
<gene>
    <name evidence="2" type="ORF">MNBD_GAMMA22-520</name>
</gene>
<evidence type="ECO:0000259" key="1">
    <source>
        <dbReference type="Pfam" id="PF20232"/>
    </source>
</evidence>
<dbReference type="AlphaFoldDB" id="A0A3B0ZYB6"/>
<organism evidence="2">
    <name type="scientific">hydrothermal vent metagenome</name>
    <dbReference type="NCBI Taxonomy" id="652676"/>
    <lineage>
        <taxon>unclassified sequences</taxon>
        <taxon>metagenomes</taxon>
        <taxon>ecological metagenomes</taxon>
    </lineage>
</organism>
<evidence type="ECO:0000313" key="2">
    <source>
        <dbReference type="EMBL" id="VAW92903.1"/>
    </source>
</evidence>
<accession>A0A3B0ZYB6</accession>
<protein>
    <recommendedName>
        <fullName evidence="1">Type VI secretion system FHA domain-containing protein</fullName>
    </recommendedName>
</protein>